<accession>A0A084WV18</accession>
<reference evidence="3" key="2">
    <citation type="submission" date="2020-05" db="UniProtKB">
        <authorList>
            <consortium name="EnsemblMetazoa"/>
        </authorList>
    </citation>
    <scope>IDENTIFICATION</scope>
</reference>
<dbReference type="EMBL" id="ATLV01011096">
    <property type="status" value="NOT_ANNOTATED_CDS"/>
    <property type="molecule type" value="Genomic_DNA"/>
</dbReference>
<dbReference type="GO" id="GO:0016020">
    <property type="term" value="C:membrane"/>
    <property type="evidence" value="ECO:0007669"/>
    <property type="project" value="InterPro"/>
</dbReference>
<evidence type="ECO:0000313" key="2">
    <source>
        <dbReference type="EMBL" id="KFB54062.1"/>
    </source>
</evidence>
<dbReference type="GO" id="GO:0043252">
    <property type="term" value="P:sodium-independent organic anion transport"/>
    <property type="evidence" value="ECO:0007669"/>
    <property type="project" value="TreeGrafter"/>
</dbReference>
<keyword evidence="1" id="KW-1133">Transmembrane helix</keyword>
<dbReference type="VEuPathDB" id="VectorBase:ASIC002789"/>
<name>A0A084WV18_ANOSI</name>
<dbReference type="PANTHER" id="PTHR11388:SF131">
    <property type="entry name" value="SOLUTE CARRIER ORGANIC ANION TRANSPORTER FAMILY MEMBER"/>
    <property type="match status" value="1"/>
</dbReference>
<reference evidence="2 4" key="1">
    <citation type="journal article" date="2014" name="BMC Genomics">
        <title>Genome sequence of Anopheles sinensis provides insight into genetics basis of mosquito competence for malaria parasites.</title>
        <authorList>
            <person name="Zhou D."/>
            <person name="Zhang D."/>
            <person name="Ding G."/>
            <person name="Shi L."/>
            <person name="Hou Q."/>
            <person name="Ye Y."/>
            <person name="Xu Y."/>
            <person name="Zhou H."/>
            <person name="Xiong C."/>
            <person name="Li S."/>
            <person name="Yu J."/>
            <person name="Hong S."/>
            <person name="Yu X."/>
            <person name="Zou P."/>
            <person name="Chen C."/>
            <person name="Chang X."/>
            <person name="Wang W."/>
            <person name="Lv Y."/>
            <person name="Sun Y."/>
            <person name="Ma L."/>
            <person name="Shen B."/>
            <person name="Zhu C."/>
        </authorList>
    </citation>
    <scope>NUCLEOTIDE SEQUENCE [LARGE SCALE GENOMIC DNA]</scope>
</reference>
<evidence type="ECO:0000256" key="1">
    <source>
        <dbReference type="SAM" id="Phobius"/>
    </source>
</evidence>
<dbReference type="Pfam" id="PF03137">
    <property type="entry name" value="OATP"/>
    <property type="match status" value="1"/>
</dbReference>
<gene>
    <name evidence="2" type="ORF">ZHAS_00002789</name>
</gene>
<sequence>MSDNRCGISCWHPGWLQRFATPKSFILVYGFLGTVQAMAYIYFVITLTTLEKRFKIPSSTTVQVRHRSQFDYTIWAYLRFVRQTCLDLDWRYTLPNPSVLDFRSRASPSVTRVICICD</sequence>
<dbReference type="STRING" id="74873.A0A084WV18"/>
<dbReference type="OrthoDB" id="5062115at2759"/>
<keyword evidence="1" id="KW-0812">Transmembrane</keyword>
<organism evidence="2">
    <name type="scientific">Anopheles sinensis</name>
    <name type="common">Mosquito</name>
    <dbReference type="NCBI Taxonomy" id="74873"/>
    <lineage>
        <taxon>Eukaryota</taxon>
        <taxon>Metazoa</taxon>
        <taxon>Ecdysozoa</taxon>
        <taxon>Arthropoda</taxon>
        <taxon>Hexapoda</taxon>
        <taxon>Insecta</taxon>
        <taxon>Pterygota</taxon>
        <taxon>Neoptera</taxon>
        <taxon>Endopterygota</taxon>
        <taxon>Diptera</taxon>
        <taxon>Nematocera</taxon>
        <taxon>Culicoidea</taxon>
        <taxon>Culicidae</taxon>
        <taxon>Anophelinae</taxon>
        <taxon>Anopheles</taxon>
    </lineage>
</organism>
<feature type="transmembrane region" description="Helical" evidence="1">
    <location>
        <begin position="25"/>
        <end position="45"/>
    </location>
</feature>
<evidence type="ECO:0000313" key="4">
    <source>
        <dbReference type="Proteomes" id="UP000030765"/>
    </source>
</evidence>
<keyword evidence="1" id="KW-0472">Membrane</keyword>
<dbReference type="GO" id="GO:0015347">
    <property type="term" value="F:sodium-independent organic anion transmembrane transporter activity"/>
    <property type="evidence" value="ECO:0007669"/>
    <property type="project" value="TreeGrafter"/>
</dbReference>
<dbReference type="EMBL" id="KL646455">
    <property type="protein sequence ID" value="KFB54062.1"/>
    <property type="molecule type" value="Genomic_DNA"/>
</dbReference>
<proteinExistence type="predicted"/>
<dbReference type="Proteomes" id="UP000030765">
    <property type="component" value="Unassembled WGS sequence"/>
</dbReference>
<dbReference type="InterPro" id="IPR004156">
    <property type="entry name" value="OATP"/>
</dbReference>
<dbReference type="EnsemblMetazoa" id="ASIC002789-RA">
    <property type="protein sequence ID" value="ASIC002789-PA"/>
    <property type="gene ID" value="ASIC002789"/>
</dbReference>
<protein>
    <submittedName>
        <fullName evidence="2 3">Uncharacterized protein</fullName>
    </submittedName>
</protein>
<dbReference type="PANTHER" id="PTHR11388">
    <property type="entry name" value="ORGANIC ANION TRANSPORTER"/>
    <property type="match status" value="1"/>
</dbReference>
<keyword evidence="4" id="KW-1185">Reference proteome</keyword>
<evidence type="ECO:0000313" key="3">
    <source>
        <dbReference type="EnsemblMetazoa" id="ASIC002789-PA"/>
    </source>
</evidence>
<dbReference type="AlphaFoldDB" id="A0A084WV18"/>